<accession>A0A5J6GGY1</accession>
<dbReference type="EMBL" id="CP023699">
    <property type="protein sequence ID" value="QEU93118.1"/>
    <property type="molecule type" value="Genomic_DNA"/>
</dbReference>
<keyword evidence="2" id="KW-1185">Reference proteome</keyword>
<dbReference type="Proteomes" id="UP000325529">
    <property type="component" value="Chromosome"/>
</dbReference>
<protein>
    <submittedName>
        <fullName evidence="1">Uncharacterized protein</fullName>
    </submittedName>
</protein>
<proteinExistence type="predicted"/>
<name>A0A5J6GGY1_STRKN</name>
<dbReference type="KEGG" id="ska:CP970_21325"/>
<evidence type="ECO:0000313" key="1">
    <source>
        <dbReference type="EMBL" id="QEU93118.1"/>
    </source>
</evidence>
<sequence length="95" mass="9993">MNPGSVFGLTLWRGPSVRQAGDTELALQRQKIAEGAPPAYSSPSEQACTDRWDQLGERQRSAGDRDGFLAACSSIPAPGMPGYDEVVAEVAASSP</sequence>
<dbReference type="AlphaFoldDB" id="A0A5J6GGY1"/>
<reference evidence="1 2" key="1">
    <citation type="submission" date="2017-09" db="EMBL/GenBank/DDBJ databases">
        <authorList>
            <person name="Lee N."/>
            <person name="Cho B.-K."/>
        </authorList>
    </citation>
    <scope>NUCLEOTIDE SEQUENCE [LARGE SCALE GENOMIC DNA]</scope>
    <source>
        <strain evidence="1 2">ATCC 12853</strain>
    </source>
</reference>
<gene>
    <name evidence="1" type="ORF">CP970_21325</name>
</gene>
<organism evidence="1 2">
    <name type="scientific">Streptomyces kanamyceticus</name>
    <dbReference type="NCBI Taxonomy" id="1967"/>
    <lineage>
        <taxon>Bacteria</taxon>
        <taxon>Bacillati</taxon>
        <taxon>Actinomycetota</taxon>
        <taxon>Actinomycetes</taxon>
        <taxon>Kitasatosporales</taxon>
        <taxon>Streptomycetaceae</taxon>
        <taxon>Streptomyces</taxon>
    </lineage>
</organism>
<evidence type="ECO:0000313" key="2">
    <source>
        <dbReference type="Proteomes" id="UP000325529"/>
    </source>
</evidence>